<evidence type="ECO:0000256" key="11">
    <source>
        <dbReference type="ARBA" id="ARBA00023136"/>
    </source>
</evidence>
<sequence length="51" mass="6072">MPQMSPMPWLIMFIMISLALIMFMTMNFFIKSNMPTTSHISTTTKTLNWKW</sequence>
<keyword evidence="9 12" id="KW-0406">Ion transport</keyword>
<geneLocation type="mitochondrion" evidence="14"/>
<dbReference type="GO" id="GO:0015078">
    <property type="term" value="F:proton transmembrane transporter activity"/>
    <property type="evidence" value="ECO:0007669"/>
    <property type="project" value="InterPro"/>
</dbReference>
<evidence type="ECO:0000256" key="5">
    <source>
        <dbReference type="ARBA" id="ARBA00022547"/>
    </source>
</evidence>
<evidence type="ECO:0000256" key="9">
    <source>
        <dbReference type="ARBA" id="ARBA00023065"/>
    </source>
</evidence>
<dbReference type="GO" id="GO:0015986">
    <property type="term" value="P:proton motive force-driven ATP synthesis"/>
    <property type="evidence" value="ECO:0007669"/>
    <property type="project" value="InterPro"/>
</dbReference>
<feature type="transmembrane region" description="Helical" evidence="13">
    <location>
        <begin position="6"/>
        <end position="30"/>
    </location>
</feature>
<keyword evidence="10 12" id="KW-0496">Mitochondrion</keyword>
<evidence type="ECO:0000256" key="12">
    <source>
        <dbReference type="RuleBase" id="RU003661"/>
    </source>
</evidence>
<dbReference type="GO" id="GO:0045259">
    <property type="term" value="C:proton-transporting ATP synthase complex"/>
    <property type="evidence" value="ECO:0007669"/>
    <property type="project" value="UniProtKB-KW"/>
</dbReference>
<dbReference type="InterPro" id="IPR001421">
    <property type="entry name" value="ATP8_metazoa"/>
</dbReference>
<evidence type="ECO:0000256" key="13">
    <source>
        <dbReference type="SAM" id="Phobius"/>
    </source>
</evidence>
<organism evidence="14">
    <name type="scientific">Japyx solifugus</name>
    <dbReference type="NCBI Taxonomy" id="296598"/>
    <lineage>
        <taxon>Eukaryota</taxon>
        <taxon>Metazoa</taxon>
        <taxon>Ecdysozoa</taxon>
        <taxon>Arthropoda</taxon>
        <taxon>Hexapoda</taxon>
        <taxon>Diplura</taxon>
        <taxon>Dicellurata</taxon>
        <taxon>Japygoidea</taxon>
        <taxon>Japygidae</taxon>
        <taxon>Japyginae</taxon>
        <taxon>Japyx</taxon>
    </lineage>
</organism>
<protein>
    <recommendedName>
        <fullName evidence="12">ATP synthase complex subunit 8</fullName>
    </recommendedName>
</protein>
<accession>Q4G302</accession>
<reference evidence="14" key="1">
    <citation type="journal article" date="2005" name="Crustac. Issues">
        <title>Relationships between hexapods and crustaceans based on four mitochondrial genes.</title>
        <authorList>
            <person name="Carapelli A."/>
            <person name="Nardi F."/>
            <person name="Dallai R."/>
            <person name="Boore J.L."/>
            <person name="Lio P."/>
            <person name="Frati F."/>
        </authorList>
    </citation>
    <scope>NUCLEOTIDE SEQUENCE</scope>
</reference>
<keyword evidence="8 13" id="KW-1133">Transmembrane helix</keyword>
<comment type="similarity">
    <text evidence="2 12">Belongs to the ATPase protein 8 family.</text>
</comment>
<keyword evidence="6 12" id="KW-0812">Transmembrane</keyword>
<keyword evidence="11 13" id="KW-0472">Membrane</keyword>
<evidence type="ECO:0000256" key="10">
    <source>
        <dbReference type="ARBA" id="ARBA00023128"/>
    </source>
</evidence>
<keyword evidence="5 12" id="KW-0138">CF(0)</keyword>
<keyword evidence="7 12" id="KW-0375">Hydrogen ion transport</keyword>
<dbReference type="EMBL" id="AY771989">
    <property type="protein sequence ID" value="AAV33412.1"/>
    <property type="molecule type" value="Genomic_DNA"/>
</dbReference>
<evidence type="ECO:0000256" key="1">
    <source>
        <dbReference type="ARBA" id="ARBA00004304"/>
    </source>
</evidence>
<gene>
    <name evidence="14" type="primary">atp8</name>
</gene>
<dbReference type="RefSeq" id="YP_271835.1">
    <property type="nucleotide sequence ID" value="NC_007214.1"/>
</dbReference>
<proteinExistence type="inferred from homology"/>
<evidence type="ECO:0000256" key="6">
    <source>
        <dbReference type="ARBA" id="ARBA00022692"/>
    </source>
</evidence>
<evidence type="ECO:0000313" key="14">
    <source>
        <dbReference type="EMBL" id="AAV33412.1"/>
    </source>
</evidence>
<comment type="subunit">
    <text evidence="3">F-type ATPases have 2 components, CF(1) - the catalytic core - and CF(0) - the membrane proton channel.</text>
</comment>
<evidence type="ECO:0000256" key="4">
    <source>
        <dbReference type="ARBA" id="ARBA00022448"/>
    </source>
</evidence>
<dbReference type="GeneID" id="3530105"/>
<evidence type="ECO:0000256" key="3">
    <source>
        <dbReference type="ARBA" id="ARBA00011291"/>
    </source>
</evidence>
<dbReference type="CTD" id="4509"/>
<evidence type="ECO:0000256" key="8">
    <source>
        <dbReference type="ARBA" id="ARBA00022989"/>
    </source>
</evidence>
<dbReference type="AlphaFoldDB" id="Q4G302"/>
<name>Q4G302_JAPSO</name>
<evidence type="ECO:0000256" key="2">
    <source>
        <dbReference type="ARBA" id="ARBA00008892"/>
    </source>
</evidence>
<comment type="subcellular location">
    <subcellularLocation>
        <location evidence="1 12">Mitochondrion membrane</location>
        <topology evidence="1 12">Single-pass membrane protein</topology>
    </subcellularLocation>
</comment>
<evidence type="ECO:0000256" key="7">
    <source>
        <dbReference type="ARBA" id="ARBA00022781"/>
    </source>
</evidence>
<dbReference type="Pfam" id="PF00895">
    <property type="entry name" value="ATP-synt_8"/>
    <property type="match status" value="1"/>
</dbReference>
<keyword evidence="4 12" id="KW-0813">Transport</keyword>
<dbReference type="GO" id="GO:0031966">
    <property type="term" value="C:mitochondrial membrane"/>
    <property type="evidence" value="ECO:0007669"/>
    <property type="project" value="UniProtKB-SubCell"/>
</dbReference>